<protein>
    <submittedName>
        <fullName evidence="2">Uncharacterized protein</fullName>
    </submittedName>
</protein>
<dbReference type="EMBL" id="JBHSAO010000010">
    <property type="protein sequence ID" value="MFC4024846.1"/>
    <property type="molecule type" value="Genomic_DNA"/>
</dbReference>
<evidence type="ECO:0000313" key="2">
    <source>
        <dbReference type="EMBL" id="MFC4024846.1"/>
    </source>
</evidence>
<comment type="caution">
    <text evidence="2">The sequence shown here is derived from an EMBL/GenBank/DDBJ whole genome shotgun (WGS) entry which is preliminary data.</text>
</comment>
<keyword evidence="3" id="KW-1185">Reference proteome</keyword>
<keyword evidence="1" id="KW-1133">Transmembrane helix</keyword>
<proteinExistence type="predicted"/>
<keyword evidence="1" id="KW-0472">Membrane</keyword>
<dbReference type="RefSeq" id="WP_379497345.1">
    <property type="nucleotide sequence ID" value="NZ_JBHSAO010000010.1"/>
</dbReference>
<dbReference type="Proteomes" id="UP001595772">
    <property type="component" value="Unassembled WGS sequence"/>
</dbReference>
<accession>A0ABV8H0Y0</accession>
<gene>
    <name evidence="2" type="ORF">ACFOUV_13670</name>
</gene>
<evidence type="ECO:0000256" key="1">
    <source>
        <dbReference type="SAM" id="Phobius"/>
    </source>
</evidence>
<reference evidence="3" key="1">
    <citation type="journal article" date="2019" name="Int. J. Syst. Evol. Microbiol.">
        <title>The Global Catalogue of Microorganisms (GCM) 10K type strain sequencing project: providing services to taxonomists for standard genome sequencing and annotation.</title>
        <authorList>
            <consortium name="The Broad Institute Genomics Platform"/>
            <consortium name="The Broad Institute Genome Sequencing Center for Infectious Disease"/>
            <person name="Wu L."/>
            <person name="Ma J."/>
        </authorList>
    </citation>
    <scope>NUCLEOTIDE SEQUENCE [LARGE SCALE GENOMIC DNA]</scope>
    <source>
        <strain evidence="3">IBRC-M 10703</strain>
    </source>
</reference>
<feature type="transmembrane region" description="Helical" evidence="1">
    <location>
        <begin position="33"/>
        <end position="54"/>
    </location>
</feature>
<name>A0ABV8H0Y0_9BACI</name>
<feature type="transmembrane region" description="Helical" evidence="1">
    <location>
        <begin position="6"/>
        <end position="24"/>
    </location>
</feature>
<evidence type="ECO:0000313" key="3">
    <source>
        <dbReference type="Proteomes" id="UP001595772"/>
    </source>
</evidence>
<organism evidence="2 3">
    <name type="scientific">Oceanobacillus longus</name>
    <dbReference type="NCBI Taxonomy" id="930120"/>
    <lineage>
        <taxon>Bacteria</taxon>
        <taxon>Bacillati</taxon>
        <taxon>Bacillota</taxon>
        <taxon>Bacilli</taxon>
        <taxon>Bacillales</taxon>
        <taxon>Bacillaceae</taxon>
        <taxon>Oceanobacillus</taxon>
    </lineage>
</organism>
<keyword evidence="1" id="KW-0812">Transmembrane</keyword>
<sequence>MNMFMPFIILLIIATVIIYSLRWLNRQRFAKKGYWLLGGYVLLLLLSVGVYYLIPVPQEDSEGEPEDIHTAKLQGVIYDGIPIESIRQYLDKEWEFPSNQESIHIGYQGNIDHSIQIAVERSGNTDSIEASFYQTPVYIMNTKITESLQPVNVEFFSGNLMVETPESMYLEFSTYAKEFPVKQFTGQLKDDWWDDVEISEQLLYLKVPENIEISSDSDVWIEYVK</sequence>